<dbReference type="AlphaFoldDB" id="A0A4U0U5F9"/>
<evidence type="ECO:0000259" key="8">
    <source>
        <dbReference type="PROSITE" id="PS51210"/>
    </source>
</evidence>
<comment type="caution">
    <text evidence="9">The sequence shown here is derived from an EMBL/GenBank/DDBJ whole genome shotgun (WGS) entry which is preliminary data.</text>
</comment>
<dbReference type="SMART" id="SM00022">
    <property type="entry name" value="PLAc"/>
    <property type="match status" value="1"/>
</dbReference>
<dbReference type="PANTHER" id="PTHR10728">
    <property type="entry name" value="CYTOSOLIC PHOSPHOLIPASE A2"/>
    <property type="match status" value="1"/>
</dbReference>
<gene>
    <name evidence="9" type="ORF">B0A50_02876</name>
</gene>
<organism evidence="9 10">
    <name type="scientific">Salinomyces thailandicus</name>
    <dbReference type="NCBI Taxonomy" id="706561"/>
    <lineage>
        <taxon>Eukaryota</taxon>
        <taxon>Fungi</taxon>
        <taxon>Dikarya</taxon>
        <taxon>Ascomycota</taxon>
        <taxon>Pezizomycotina</taxon>
        <taxon>Dothideomycetes</taxon>
        <taxon>Dothideomycetidae</taxon>
        <taxon>Mycosphaerellales</taxon>
        <taxon>Teratosphaeriaceae</taxon>
        <taxon>Salinomyces</taxon>
    </lineage>
</organism>
<dbReference type="CDD" id="cd00147">
    <property type="entry name" value="cPLA2_like"/>
    <property type="match status" value="1"/>
</dbReference>
<comment type="catalytic activity">
    <reaction evidence="6">
        <text>a 1-acyl-sn-glycero-3-phosphocholine + H2O = sn-glycerol 3-phosphocholine + a fatty acid + H(+)</text>
        <dbReference type="Rhea" id="RHEA:15177"/>
        <dbReference type="ChEBI" id="CHEBI:15377"/>
        <dbReference type="ChEBI" id="CHEBI:15378"/>
        <dbReference type="ChEBI" id="CHEBI:16870"/>
        <dbReference type="ChEBI" id="CHEBI:28868"/>
        <dbReference type="ChEBI" id="CHEBI:58168"/>
        <dbReference type="EC" id="3.1.1.5"/>
    </reaction>
</comment>
<evidence type="ECO:0000256" key="2">
    <source>
        <dbReference type="ARBA" id="ARBA00022801"/>
    </source>
</evidence>
<keyword evidence="3 5" id="KW-0442">Lipid degradation</keyword>
<name>A0A4U0U5F9_9PEZI</name>
<dbReference type="EMBL" id="NAJL01000012">
    <property type="protein sequence ID" value="TKA30157.1"/>
    <property type="molecule type" value="Genomic_DNA"/>
</dbReference>
<dbReference type="Gene3D" id="3.40.1090.10">
    <property type="entry name" value="Cytosolic phospholipase A2 catalytic domain"/>
    <property type="match status" value="1"/>
</dbReference>
<evidence type="ECO:0000256" key="4">
    <source>
        <dbReference type="ARBA" id="ARBA00023098"/>
    </source>
</evidence>
<comment type="similarity">
    <text evidence="1 6">Belongs to the lysophospholipase family.</text>
</comment>
<feature type="region of interest" description="Disordered" evidence="7">
    <location>
        <begin position="44"/>
        <end position="107"/>
    </location>
</feature>
<feature type="compositionally biased region" description="Polar residues" evidence="7">
    <location>
        <begin position="68"/>
        <end position="86"/>
    </location>
</feature>
<dbReference type="OrthoDB" id="6121437at2759"/>
<evidence type="ECO:0000313" key="9">
    <source>
        <dbReference type="EMBL" id="TKA30157.1"/>
    </source>
</evidence>
<feature type="domain" description="PLA2c" evidence="8">
    <location>
        <begin position="183"/>
        <end position="781"/>
    </location>
</feature>
<protein>
    <recommendedName>
        <fullName evidence="6">Lysophospholipase</fullName>
        <ecNumber evidence="6">3.1.1.5</ecNumber>
    </recommendedName>
</protein>
<dbReference type="PROSITE" id="PS51210">
    <property type="entry name" value="PLA2C"/>
    <property type="match status" value="1"/>
</dbReference>
<dbReference type="GO" id="GO:0046475">
    <property type="term" value="P:glycerophospholipid catabolic process"/>
    <property type="evidence" value="ECO:0007669"/>
    <property type="project" value="TreeGrafter"/>
</dbReference>
<evidence type="ECO:0000256" key="3">
    <source>
        <dbReference type="ARBA" id="ARBA00022963"/>
    </source>
</evidence>
<accession>A0A4U0U5F9</accession>
<dbReference type="GO" id="GO:0005829">
    <property type="term" value="C:cytosol"/>
    <property type="evidence" value="ECO:0007669"/>
    <property type="project" value="TreeGrafter"/>
</dbReference>
<evidence type="ECO:0000313" key="10">
    <source>
        <dbReference type="Proteomes" id="UP000308549"/>
    </source>
</evidence>
<dbReference type="PANTHER" id="PTHR10728:SF40">
    <property type="entry name" value="PATATIN FAMILY PROTEIN"/>
    <property type="match status" value="1"/>
</dbReference>
<evidence type="ECO:0000256" key="1">
    <source>
        <dbReference type="ARBA" id="ARBA00008780"/>
    </source>
</evidence>
<dbReference type="Proteomes" id="UP000308549">
    <property type="component" value="Unassembled WGS sequence"/>
</dbReference>
<dbReference type="SUPFAM" id="SSF52151">
    <property type="entry name" value="FabD/lysophospholipase-like"/>
    <property type="match status" value="1"/>
</dbReference>
<dbReference type="InterPro" id="IPR002642">
    <property type="entry name" value="LysoPLipase_cat_dom"/>
</dbReference>
<dbReference type="Pfam" id="PF01735">
    <property type="entry name" value="PLA2_B"/>
    <property type="match status" value="1"/>
</dbReference>
<keyword evidence="10" id="KW-1185">Reference proteome</keyword>
<sequence>MRWATRFLQLGGRQRATALTIALGCPSAALFSISHQRPVLADTNLPGASWSGQRGDVAQYEAPRAAKQETNSINERLLSRGNSDPDTSPPPPHGRSVFAAEGNTPDDPLSAWQHATDRVGAVCGTFTGFDLASLTEKITGLIIPKWIRMLPDWMNKIQSELSMAPWSLSWEIWEEAHDPQVNPEIIWDAKVRVSEDLCVEELDFLRKRQKHTARALARYLGLSESEVHPDDVPVIGMCGSGGGLRALMAGSSSYLSAAEDGLFDCVTYTAGVSGSCWLQALYYSSIGRQNYSRIIDHLKDRTDIHIASPPSLLSAMSQAPTNKYLLSGFVEKLRGVPDADFGLVDIYGLALAARLLVPRGELRVSQYDLKVSNQRFYTDDGKQPLPIYTAVRHEIPHAVDNVEELAKEARFTTKHYDYFQWFEWTPYEFYSDELNAGIPTWAVGRKWHNGSSLWRENDLALPELRIPLMMGIWGSAFCATLSHYYKEIRPILKTSGMASLDTLINGKSDELVKVHPIDPAVIPNYATGLGNRLPATCPEGLRTSSHLQLMDAGMANNLPIYPLLRPGRDVDVIIAFDASADVRGDNWIKVVDSYARQRNIKGWPMGAGWPPQSDTEEKTINQMDEAPASAAPDGKSATRSATYLGQDVPDLGYCTVWAGSTKERGEYMDEPAATRIQTPEDDVHLTSPDAGLAVIYLPFIANDKVPGVDPTQSDFLSTWNFVYTPDQIEQVVALARANYAEGKEQTRRTIRAVWERKRDQRLQRDQDAKEFARASWNRRASAAMRRNGDFGQGDQFAGV</sequence>
<evidence type="ECO:0000256" key="7">
    <source>
        <dbReference type="SAM" id="MobiDB-lite"/>
    </source>
</evidence>
<keyword evidence="2 5" id="KW-0378">Hydrolase</keyword>
<evidence type="ECO:0000256" key="6">
    <source>
        <dbReference type="RuleBase" id="RU362103"/>
    </source>
</evidence>
<dbReference type="GO" id="GO:0004623">
    <property type="term" value="F:phospholipase A2 activity"/>
    <property type="evidence" value="ECO:0007669"/>
    <property type="project" value="TreeGrafter"/>
</dbReference>
<keyword evidence="4 5" id="KW-0443">Lipid metabolism</keyword>
<dbReference type="GO" id="GO:0004622">
    <property type="term" value="F:phosphatidylcholine lysophospholipase activity"/>
    <property type="evidence" value="ECO:0007669"/>
    <property type="project" value="UniProtKB-EC"/>
</dbReference>
<evidence type="ECO:0000256" key="5">
    <source>
        <dbReference type="PROSITE-ProRule" id="PRU00555"/>
    </source>
</evidence>
<dbReference type="EC" id="3.1.1.5" evidence="6"/>
<dbReference type="InterPro" id="IPR016035">
    <property type="entry name" value="Acyl_Trfase/lysoPLipase"/>
</dbReference>
<proteinExistence type="inferred from homology"/>
<reference evidence="9 10" key="1">
    <citation type="submission" date="2017-03" db="EMBL/GenBank/DDBJ databases">
        <title>Genomes of endolithic fungi from Antarctica.</title>
        <authorList>
            <person name="Coleine C."/>
            <person name="Masonjones S."/>
            <person name="Stajich J.E."/>
        </authorList>
    </citation>
    <scope>NUCLEOTIDE SEQUENCE [LARGE SCALE GENOMIC DNA]</scope>
    <source>
        <strain evidence="9 10">CCFEE 6315</strain>
    </source>
</reference>